<dbReference type="Pfam" id="PF10636">
    <property type="entry name" value="hemP"/>
    <property type="match status" value="1"/>
</dbReference>
<proteinExistence type="predicted"/>
<feature type="region of interest" description="Disordered" evidence="1">
    <location>
        <begin position="1"/>
        <end position="20"/>
    </location>
</feature>
<sequence>MARGELDRSGHRGDVGRLSASGLARLTHGFRRIVRGRPPMMRDAPPPPTPGAAPSVLESRSLLGEAREVIIRHGSEIYRLKLTRHDKLILTK</sequence>
<organism evidence="2 3">
    <name type="scientific">Neoroseomonas lacus</name>
    <dbReference type="NCBI Taxonomy" id="287609"/>
    <lineage>
        <taxon>Bacteria</taxon>
        <taxon>Pseudomonadati</taxon>
        <taxon>Pseudomonadota</taxon>
        <taxon>Alphaproteobacteria</taxon>
        <taxon>Acetobacterales</taxon>
        <taxon>Acetobacteraceae</taxon>
        <taxon>Neoroseomonas</taxon>
    </lineage>
</organism>
<comment type="caution">
    <text evidence="2">The sequence shown here is derived from an EMBL/GenBank/DDBJ whole genome shotgun (WGS) entry which is preliminary data.</text>
</comment>
<keyword evidence="3" id="KW-1185">Reference proteome</keyword>
<dbReference type="AlphaFoldDB" id="A0A917KRM1"/>
<reference evidence="2" key="1">
    <citation type="journal article" date="2014" name="Int. J. Syst. Evol. Microbiol.">
        <title>Complete genome sequence of Corynebacterium casei LMG S-19264T (=DSM 44701T), isolated from a smear-ripened cheese.</title>
        <authorList>
            <consortium name="US DOE Joint Genome Institute (JGI-PGF)"/>
            <person name="Walter F."/>
            <person name="Albersmeier A."/>
            <person name="Kalinowski J."/>
            <person name="Ruckert C."/>
        </authorList>
    </citation>
    <scope>NUCLEOTIDE SEQUENCE</scope>
    <source>
        <strain evidence="2">CGMCC 1.3617</strain>
    </source>
</reference>
<dbReference type="EMBL" id="BMKW01000009">
    <property type="protein sequence ID" value="GGJ26724.1"/>
    <property type="molecule type" value="Genomic_DNA"/>
</dbReference>
<evidence type="ECO:0000256" key="1">
    <source>
        <dbReference type="SAM" id="MobiDB-lite"/>
    </source>
</evidence>
<name>A0A917KRM1_9PROT</name>
<gene>
    <name evidence="2" type="ORF">GCM10011320_37710</name>
</gene>
<dbReference type="InterPro" id="IPR019600">
    <property type="entry name" value="Hemin_uptake_protein_HemP"/>
</dbReference>
<reference evidence="2" key="2">
    <citation type="submission" date="2020-09" db="EMBL/GenBank/DDBJ databases">
        <authorList>
            <person name="Sun Q."/>
            <person name="Zhou Y."/>
        </authorList>
    </citation>
    <scope>NUCLEOTIDE SEQUENCE</scope>
    <source>
        <strain evidence="2">CGMCC 1.3617</strain>
    </source>
</reference>
<protein>
    <recommendedName>
        <fullName evidence="4">Hemin uptake protein HemP</fullName>
    </recommendedName>
</protein>
<evidence type="ECO:0000313" key="3">
    <source>
        <dbReference type="Proteomes" id="UP000661507"/>
    </source>
</evidence>
<evidence type="ECO:0008006" key="4">
    <source>
        <dbReference type="Google" id="ProtNLM"/>
    </source>
</evidence>
<evidence type="ECO:0000313" key="2">
    <source>
        <dbReference type="EMBL" id="GGJ26724.1"/>
    </source>
</evidence>
<feature type="compositionally biased region" description="Basic and acidic residues" evidence="1">
    <location>
        <begin position="1"/>
        <end position="15"/>
    </location>
</feature>
<feature type="region of interest" description="Disordered" evidence="1">
    <location>
        <begin position="29"/>
        <end position="55"/>
    </location>
</feature>
<dbReference type="Proteomes" id="UP000661507">
    <property type="component" value="Unassembled WGS sequence"/>
</dbReference>
<accession>A0A917KRM1</accession>
<dbReference type="Gene3D" id="2.10.70.10">
    <property type="entry name" value="Complement Module, domain 1"/>
    <property type="match status" value="1"/>
</dbReference>